<dbReference type="InterPro" id="IPR036249">
    <property type="entry name" value="Thioredoxin-like_sf"/>
</dbReference>
<dbReference type="AlphaFoldDB" id="A0A2I0QRU8"/>
<dbReference type="SUPFAM" id="SSF52833">
    <property type="entry name" value="Thioredoxin-like"/>
    <property type="match status" value="1"/>
</dbReference>
<reference evidence="2 3" key="1">
    <citation type="submission" date="2017-06" db="EMBL/GenBank/DDBJ databases">
        <title>the draft geome sequence of Illustriluteabacillus marina B3227.</title>
        <authorList>
            <person name="He R.-H."/>
            <person name="Du Z.-J."/>
        </authorList>
    </citation>
    <scope>NUCLEOTIDE SEQUENCE [LARGE SCALE GENOMIC DNA]</scope>
    <source>
        <strain evidence="2 3">B3227</strain>
    </source>
</reference>
<protein>
    <submittedName>
        <fullName evidence="2">Thiol reductase thioredoxin</fullName>
    </submittedName>
</protein>
<feature type="domain" description="Thioredoxin" evidence="1">
    <location>
        <begin position="35"/>
        <end position="162"/>
    </location>
</feature>
<name>A0A2I0QRU8_9BACI</name>
<dbReference type="Proteomes" id="UP000243524">
    <property type="component" value="Unassembled WGS sequence"/>
</dbReference>
<dbReference type="EMBL" id="PJNH01000003">
    <property type="protein sequence ID" value="PKR77064.1"/>
    <property type="molecule type" value="Genomic_DNA"/>
</dbReference>
<dbReference type="Gene3D" id="3.40.30.10">
    <property type="entry name" value="Glutaredoxin"/>
    <property type="match status" value="1"/>
</dbReference>
<accession>A0A2I0QRU8</accession>
<evidence type="ECO:0000313" key="3">
    <source>
        <dbReference type="Proteomes" id="UP000243524"/>
    </source>
</evidence>
<dbReference type="CDD" id="cd02947">
    <property type="entry name" value="TRX_family"/>
    <property type="match status" value="1"/>
</dbReference>
<dbReference type="InterPro" id="IPR013766">
    <property type="entry name" value="Thioredoxin_domain"/>
</dbReference>
<dbReference type="OrthoDB" id="32134at2"/>
<comment type="caution">
    <text evidence="2">The sequence shown here is derived from an EMBL/GenBank/DDBJ whole genome shotgun (WGS) entry which is preliminary data.</text>
</comment>
<gene>
    <name evidence="2" type="ORF">CEY16_09965</name>
</gene>
<dbReference type="RefSeq" id="WP_101331867.1">
    <property type="nucleotide sequence ID" value="NZ_PJNH01000003.1"/>
</dbReference>
<sequence length="163" mass="18438">MKKLLIFGGIIVILFIATAFLTNMAETENVEEDNPYGKDRLHAETADLLDDPHYQNIITPEELDEKLENGEDVTVYFFSPTCGICQETTPEIMPLAEEMGVDLVQYNVLEFQEAWDSKSEGGFGIEGTPTVVHFEDGEEVDQRVVGRTPNEGYQSYFEKYVLD</sequence>
<dbReference type="PROSITE" id="PS51352">
    <property type="entry name" value="THIOREDOXIN_2"/>
    <property type="match status" value="1"/>
</dbReference>
<evidence type="ECO:0000259" key="1">
    <source>
        <dbReference type="PROSITE" id="PS51352"/>
    </source>
</evidence>
<dbReference type="Pfam" id="PF00085">
    <property type="entry name" value="Thioredoxin"/>
    <property type="match status" value="1"/>
</dbReference>
<evidence type="ECO:0000313" key="2">
    <source>
        <dbReference type="EMBL" id="PKR77064.1"/>
    </source>
</evidence>
<proteinExistence type="predicted"/>
<organism evidence="2 3">
    <name type="scientific">Halalkalibacillus sediminis</name>
    <dbReference type="NCBI Taxonomy" id="2018042"/>
    <lineage>
        <taxon>Bacteria</taxon>
        <taxon>Bacillati</taxon>
        <taxon>Bacillota</taxon>
        <taxon>Bacilli</taxon>
        <taxon>Bacillales</taxon>
        <taxon>Bacillaceae</taxon>
        <taxon>Halalkalibacillus</taxon>
    </lineage>
</organism>
<keyword evidence="3" id="KW-1185">Reference proteome</keyword>